<keyword evidence="5 8" id="KW-1133">Transmembrane helix</keyword>
<sequence>MVESLGRRCARHPWRVVAAWLLLVGCLLGAVAGLGKVTSESVTIPGSDSQAAVDTAAAAFPGTATTVPLVLHAGSGTLDGDADRAAVERSAQAVARVPHVTAVTTPFQSGQSGALSADHRTAYLSIGLDVSGRAITPDLTGRITAAAAPATAAGLQVTPGGDLGAAVSKADTQLSERIGIAAAAVILLIALGGVVAAGLPLLLGLTGLAVSLAAVGLIGHLMDMPSAGATIAAMIGLGVGIDYTLFCLTRYRALRAAGSNPVDAAAATAATAGKAVCFAGCAVITALAGLALGGLSLLHALALAPAVAVLVAMAAAVTLLPALLVLLGPRLESLRLERLRPRSRRRPPAPAATDAGTATPAPRGWARTAGHIADHPWRYLVAGTTLLAVLAAPAAALTFGGLDNGSKPRGSAARTAYDQLTTAFGPGTGSPLLIVDTLPDGAPATGADDPRLTALGAALQHTAGVASVGPAQLAPDGRHARWQLLAGTAPSDPATTALVTELRAHTLPAASAGTGQRLHVGGAAAAQADLNARLAARLPWIIATVVTIATLLLLLAFRAPVVAVKAAVMNLLSVGAAYGVLTAVFHWGWGARLIGLDGPVPIEGYVPLLMFAVLFGLSMDYEVFLLTAVREAFTRDGDNRASVVTGLAETGRVITSASLIMVSVFTGYVLVADPVVKMFGLGLATAIGVDATVVRGVLVPATMVLLGRANWWLPGWLDRLLPHVAIEGPADPAPHAEPTPAPVPAPAPAATAVRTPEPRA</sequence>
<evidence type="ECO:0000256" key="1">
    <source>
        <dbReference type="ARBA" id="ARBA00004651"/>
    </source>
</evidence>
<feature type="transmembrane region" description="Helical" evidence="8">
    <location>
        <begin position="569"/>
        <end position="589"/>
    </location>
</feature>
<evidence type="ECO:0000256" key="4">
    <source>
        <dbReference type="ARBA" id="ARBA00022692"/>
    </source>
</evidence>
<feature type="transmembrane region" description="Helical" evidence="8">
    <location>
        <begin position="178"/>
        <end position="196"/>
    </location>
</feature>
<comment type="subcellular location">
    <subcellularLocation>
        <location evidence="1">Cell membrane</location>
        <topology evidence="1">Multi-pass membrane protein</topology>
    </subcellularLocation>
</comment>
<feature type="transmembrane region" description="Helical" evidence="8">
    <location>
        <begin position="609"/>
        <end position="629"/>
    </location>
</feature>
<dbReference type="SUPFAM" id="SSF82866">
    <property type="entry name" value="Multidrug efflux transporter AcrB transmembrane domain"/>
    <property type="match status" value="2"/>
</dbReference>
<evidence type="ECO:0000256" key="2">
    <source>
        <dbReference type="ARBA" id="ARBA00010157"/>
    </source>
</evidence>
<dbReference type="InterPro" id="IPR050545">
    <property type="entry name" value="Mycobact_MmpL"/>
</dbReference>
<feature type="transmembrane region" description="Helical" evidence="8">
    <location>
        <begin position="377"/>
        <end position="399"/>
    </location>
</feature>
<dbReference type="Proteomes" id="UP001500037">
    <property type="component" value="Unassembled WGS sequence"/>
</dbReference>
<dbReference type="PROSITE" id="PS51257">
    <property type="entry name" value="PROKAR_LIPOPROTEIN"/>
    <property type="match status" value="1"/>
</dbReference>
<feature type="transmembrane region" description="Helical" evidence="8">
    <location>
        <begin position="201"/>
        <end position="221"/>
    </location>
</feature>
<evidence type="ECO:0000313" key="10">
    <source>
        <dbReference type="EMBL" id="GAA1273959.1"/>
    </source>
</evidence>
<dbReference type="Pfam" id="PF03176">
    <property type="entry name" value="MMPL"/>
    <property type="match status" value="2"/>
</dbReference>
<reference evidence="10 11" key="1">
    <citation type="journal article" date="2019" name="Int. J. Syst. Evol. Microbiol.">
        <title>The Global Catalogue of Microorganisms (GCM) 10K type strain sequencing project: providing services to taxonomists for standard genome sequencing and annotation.</title>
        <authorList>
            <consortium name="The Broad Institute Genomics Platform"/>
            <consortium name="The Broad Institute Genome Sequencing Center for Infectious Disease"/>
            <person name="Wu L."/>
            <person name="Ma J."/>
        </authorList>
    </citation>
    <scope>NUCLEOTIDE SEQUENCE [LARGE SCALE GENOMIC DNA]</scope>
    <source>
        <strain evidence="10 11">JCM 13004</strain>
    </source>
</reference>
<feature type="transmembrane region" description="Helical" evidence="8">
    <location>
        <begin position="650"/>
        <end position="672"/>
    </location>
</feature>
<comment type="similarity">
    <text evidence="2">Belongs to the resistance-nodulation-cell division (RND) (TC 2.A.6) family. MmpL subfamily.</text>
</comment>
<feature type="transmembrane region" description="Helical" evidence="8">
    <location>
        <begin position="303"/>
        <end position="328"/>
    </location>
</feature>
<evidence type="ECO:0000259" key="9">
    <source>
        <dbReference type="Pfam" id="PF03176"/>
    </source>
</evidence>
<feature type="compositionally biased region" description="Pro residues" evidence="7">
    <location>
        <begin position="731"/>
        <end position="747"/>
    </location>
</feature>
<evidence type="ECO:0000313" key="11">
    <source>
        <dbReference type="Proteomes" id="UP001500037"/>
    </source>
</evidence>
<dbReference type="InterPro" id="IPR004869">
    <property type="entry name" value="MMPL_dom"/>
</dbReference>
<evidence type="ECO:0000256" key="7">
    <source>
        <dbReference type="SAM" id="MobiDB-lite"/>
    </source>
</evidence>
<evidence type="ECO:0000256" key="3">
    <source>
        <dbReference type="ARBA" id="ARBA00022475"/>
    </source>
</evidence>
<dbReference type="PANTHER" id="PTHR33406:SF11">
    <property type="entry name" value="MEMBRANE PROTEIN SCO6666-RELATED"/>
    <property type="match status" value="1"/>
</dbReference>
<comment type="caution">
    <text evidence="10">The sequence shown here is derived from an EMBL/GenBank/DDBJ whole genome shotgun (WGS) entry which is preliminary data.</text>
</comment>
<dbReference type="EMBL" id="BAAALF010000244">
    <property type="protein sequence ID" value="GAA1273959.1"/>
    <property type="molecule type" value="Genomic_DNA"/>
</dbReference>
<gene>
    <name evidence="10" type="ORF">GCM10009665_71980</name>
</gene>
<feature type="domain" description="Membrane transport protein MMPL" evidence="9">
    <location>
        <begin position="43"/>
        <end position="376"/>
    </location>
</feature>
<protein>
    <submittedName>
        <fullName evidence="10">MMPL family transporter</fullName>
    </submittedName>
</protein>
<dbReference type="Gene3D" id="1.20.1640.10">
    <property type="entry name" value="Multidrug efflux transporter AcrB transmembrane domain"/>
    <property type="match status" value="2"/>
</dbReference>
<feature type="transmembrane region" description="Helical" evidence="8">
    <location>
        <begin position="275"/>
        <end position="297"/>
    </location>
</feature>
<evidence type="ECO:0000256" key="6">
    <source>
        <dbReference type="ARBA" id="ARBA00023136"/>
    </source>
</evidence>
<feature type="region of interest" description="Disordered" evidence="7">
    <location>
        <begin position="730"/>
        <end position="760"/>
    </location>
</feature>
<keyword evidence="6 8" id="KW-0472">Membrane</keyword>
<feature type="compositionally biased region" description="Low complexity" evidence="7">
    <location>
        <begin position="748"/>
        <end position="760"/>
    </location>
</feature>
<feature type="transmembrane region" description="Helical" evidence="8">
    <location>
        <begin position="538"/>
        <end position="557"/>
    </location>
</feature>
<organism evidence="10 11">
    <name type="scientific">Kitasatospora nipponensis</name>
    <dbReference type="NCBI Taxonomy" id="258049"/>
    <lineage>
        <taxon>Bacteria</taxon>
        <taxon>Bacillati</taxon>
        <taxon>Actinomycetota</taxon>
        <taxon>Actinomycetes</taxon>
        <taxon>Kitasatosporales</taxon>
        <taxon>Streptomycetaceae</taxon>
        <taxon>Kitasatospora</taxon>
    </lineage>
</organism>
<feature type="region of interest" description="Disordered" evidence="7">
    <location>
        <begin position="338"/>
        <end position="365"/>
    </location>
</feature>
<dbReference type="RefSeq" id="WP_344446433.1">
    <property type="nucleotide sequence ID" value="NZ_BAAALF010000244.1"/>
</dbReference>
<accession>A0ABN1X1C0</accession>
<keyword evidence="3" id="KW-1003">Cell membrane</keyword>
<proteinExistence type="inferred from homology"/>
<feature type="domain" description="Membrane transport protein MMPL" evidence="9">
    <location>
        <begin position="408"/>
        <end position="712"/>
    </location>
</feature>
<keyword evidence="4 8" id="KW-0812">Transmembrane</keyword>
<feature type="compositionally biased region" description="Low complexity" evidence="7">
    <location>
        <begin position="351"/>
        <end position="364"/>
    </location>
</feature>
<feature type="transmembrane region" description="Helical" evidence="8">
    <location>
        <begin position="227"/>
        <end position="248"/>
    </location>
</feature>
<evidence type="ECO:0000256" key="8">
    <source>
        <dbReference type="SAM" id="Phobius"/>
    </source>
</evidence>
<name>A0ABN1X1C0_9ACTN</name>
<evidence type="ECO:0000256" key="5">
    <source>
        <dbReference type="ARBA" id="ARBA00022989"/>
    </source>
</evidence>
<dbReference type="PANTHER" id="PTHR33406">
    <property type="entry name" value="MEMBRANE PROTEIN MJ1562-RELATED"/>
    <property type="match status" value="1"/>
</dbReference>
<keyword evidence="11" id="KW-1185">Reference proteome</keyword>